<dbReference type="PROSITE" id="PS50119">
    <property type="entry name" value="ZF_BBOX"/>
    <property type="match status" value="2"/>
</dbReference>
<proteinExistence type="predicted"/>
<dbReference type="InterPro" id="IPR017907">
    <property type="entry name" value="Znf_RING_CS"/>
</dbReference>
<dbReference type="InterPro" id="IPR001841">
    <property type="entry name" value="Znf_RING"/>
</dbReference>
<dbReference type="InterPro" id="IPR013083">
    <property type="entry name" value="Znf_RING/FYVE/PHD"/>
</dbReference>
<dbReference type="RefSeq" id="XP_013410566.1">
    <property type="nucleotide sequence ID" value="XM_013555112.2"/>
</dbReference>
<gene>
    <name evidence="10" type="primary">LOC106173832</name>
</gene>
<dbReference type="AlphaFoldDB" id="A0A1S3JKB0"/>
<organism evidence="9 10">
    <name type="scientific">Lingula anatina</name>
    <name type="common">Brachiopod</name>
    <name type="synonym">Lingula unguis</name>
    <dbReference type="NCBI Taxonomy" id="7574"/>
    <lineage>
        <taxon>Eukaryota</taxon>
        <taxon>Metazoa</taxon>
        <taxon>Spiralia</taxon>
        <taxon>Lophotrochozoa</taxon>
        <taxon>Brachiopoda</taxon>
        <taxon>Linguliformea</taxon>
        <taxon>Lingulata</taxon>
        <taxon>Lingulida</taxon>
        <taxon>Linguloidea</taxon>
        <taxon>Lingulidae</taxon>
        <taxon>Lingula</taxon>
    </lineage>
</organism>
<evidence type="ECO:0000256" key="6">
    <source>
        <dbReference type="SAM" id="MobiDB-lite"/>
    </source>
</evidence>
<evidence type="ECO:0000256" key="5">
    <source>
        <dbReference type="SAM" id="Coils"/>
    </source>
</evidence>
<dbReference type="Proteomes" id="UP000085678">
    <property type="component" value="Unplaced"/>
</dbReference>
<dbReference type="OMA" id="DHECEVA"/>
<dbReference type="Pfam" id="PF00643">
    <property type="entry name" value="zf-B_box"/>
    <property type="match status" value="1"/>
</dbReference>
<dbReference type="Pfam" id="PF13445">
    <property type="entry name" value="zf-RING_UBOX"/>
    <property type="match status" value="1"/>
</dbReference>
<dbReference type="PANTHER" id="PTHR25462:SF306">
    <property type="entry name" value="TRIPARTITE MOTIF CONTAINING 9"/>
    <property type="match status" value="1"/>
</dbReference>
<keyword evidence="1" id="KW-0479">Metal-binding</keyword>
<evidence type="ECO:0000259" key="8">
    <source>
        <dbReference type="PROSITE" id="PS50119"/>
    </source>
</evidence>
<evidence type="ECO:0000313" key="9">
    <source>
        <dbReference type="Proteomes" id="UP000085678"/>
    </source>
</evidence>
<reference evidence="10" key="1">
    <citation type="submission" date="2025-08" db="UniProtKB">
        <authorList>
            <consortium name="RefSeq"/>
        </authorList>
    </citation>
    <scope>IDENTIFICATION</scope>
    <source>
        <tissue evidence="10">Gonads</tissue>
    </source>
</reference>
<feature type="region of interest" description="Disordered" evidence="6">
    <location>
        <begin position="448"/>
        <end position="467"/>
    </location>
</feature>
<dbReference type="InterPro" id="IPR000315">
    <property type="entry name" value="Znf_B-box"/>
</dbReference>
<keyword evidence="3" id="KW-0862">Zinc</keyword>
<dbReference type="GeneID" id="106173832"/>
<dbReference type="SMART" id="SM00184">
    <property type="entry name" value="RING"/>
    <property type="match status" value="1"/>
</dbReference>
<feature type="domain" description="B box-type" evidence="8">
    <location>
        <begin position="211"/>
        <end position="255"/>
    </location>
</feature>
<feature type="compositionally biased region" description="Polar residues" evidence="6">
    <location>
        <begin position="452"/>
        <end position="463"/>
    </location>
</feature>
<accession>A0A1S3JKB0</accession>
<evidence type="ECO:0000313" key="10">
    <source>
        <dbReference type="RefSeq" id="XP_013410566.1"/>
    </source>
</evidence>
<protein>
    <submittedName>
        <fullName evidence="10">Probable E3 ubiquitin-protein ligase MID2 isoform X1</fullName>
    </submittedName>
</protein>
<evidence type="ECO:0000259" key="7">
    <source>
        <dbReference type="PROSITE" id="PS50089"/>
    </source>
</evidence>
<evidence type="ECO:0000256" key="2">
    <source>
        <dbReference type="ARBA" id="ARBA00022771"/>
    </source>
</evidence>
<dbReference type="InterPro" id="IPR027370">
    <property type="entry name" value="Znf-RING_euk"/>
</dbReference>
<dbReference type="SMART" id="SM00336">
    <property type="entry name" value="BBOX"/>
    <property type="match status" value="2"/>
</dbReference>
<dbReference type="GO" id="GO:0008270">
    <property type="term" value="F:zinc ion binding"/>
    <property type="evidence" value="ECO:0007669"/>
    <property type="project" value="UniProtKB-KW"/>
</dbReference>
<keyword evidence="5" id="KW-0175">Coiled coil</keyword>
<dbReference type="SUPFAM" id="SSF57850">
    <property type="entry name" value="RING/U-box"/>
    <property type="match status" value="1"/>
</dbReference>
<feature type="domain" description="B box-type" evidence="8">
    <location>
        <begin position="157"/>
        <end position="204"/>
    </location>
</feature>
<dbReference type="OrthoDB" id="6156957at2759"/>
<keyword evidence="2 4" id="KW-0863">Zinc-finger</keyword>
<dbReference type="CDD" id="cd19756">
    <property type="entry name" value="Bbox2"/>
    <property type="match status" value="1"/>
</dbReference>
<feature type="coiled-coil region" evidence="5">
    <location>
        <begin position="270"/>
        <end position="307"/>
    </location>
</feature>
<feature type="domain" description="RING-type" evidence="7">
    <location>
        <begin position="42"/>
        <end position="89"/>
    </location>
</feature>
<evidence type="ECO:0000256" key="4">
    <source>
        <dbReference type="PROSITE-ProRule" id="PRU00024"/>
    </source>
</evidence>
<evidence type="ECO:0000256" key="3">
    <source>
        <dbReference type="ARBA" id="ARBA00022833"/>
    </source>
</evidence>
<keyword evidence="9" id="KW-1185">Reference proteome</keyword>
<dbReference type="Gene3D" id="3.30.40.10">
    <property type="entry name" value="Zinc/RING finger domain, C3HC4 (zinc finger)"/>
    <property type="match status" value="1"/>
</dbReference>
<dbReference type="GO" id="GO:0061630">
    <property type="term" value="F:ubiquitin protein ligase activity"/>
    <property type="evidence" value="ECO:0007669"/>
    <property type="project" value="TreeGrafter"/>
</dbReference>
<dbReference type="InterPro" id="IPR047153">
    <property type="entry name" value="TRIM45/56/19-like"/>
</dbReference>
<name>A0A1S3JKB0_LINAN</name>
<evidence type="ECO:0000256" key="1">
    <source>
        <dbReference type="ARBA" id="ARBA00022723"/>
    </source>
</evidence>
<dbReference type="PROSITE" id="PS00518">
    <property type="entry name" value="ZF_RING_1"/>
    <property type="match status" value="1"/>
</dbReference>
<dbReference type="PROSITE" id="PS50089">
    <property type="entry name" value="ZF_RING_2"/>
    <property type="match status" value="1"/>
</dbReference>
<dbReference type="Gene3D" id="3.30.160.60">
    <property type="entry name" value="Classic Zinc Finger"/>
    <property type="match status" value="1"/>
</dbReference>
<dbReference type="STRING" id="7574.A0A1S3JKB0"/>
<dbReference type="Gene3D" id="4.10.830.40">
    <property type="match status" value="1"/>
</dbReference>
<dbReference type="KEGG" id="lak:106173832"/>
<dbReference type="PANTHER" id="PTHR25462">
    <property type="entry name" value="BONUS, ISOFORM C-RELATED"/>
    <property type="match status" value="1"/>
</dbReference>
<sequence>MYKFRWIQGYFHLEQCYPQRSKWWLMETGKGVTSSMEDELTCPVCLELYADPLILPCSHSVCKQCLQDIIHSKKEKTDNEEKIDCPSCRKPLDATKEALASLPRNLALENIVIRYTEECSKRLANKASIDLPSPEPSGGSEETEDVLPADFPVEHRQKCELCEGNTPSKAAWYCGQCSVAYCHPCLDKFHPKRGSLVRHKLRRPSDLESSNKEVFCQDHEAEAAAIFCDQCQSLVCHLCVCDGVGKHAGHKILDATTASGKIKELVSGKRQGLEKQLVSHAEQQTKLEELINEIKSIHKESESHIENQYKRLLADLSIILSQERDAILHSLAEEKNQCLRKLQHTMTESKQHIKQMHMLSQSCQELVEEKNVHATLINASRVEQLNKEVEQCANKTKEVNLQFEDCVKKKSSQVSDLYTGTRKFRHRAMAAVRLMLEEDEDQCKTIIPHIKSPTSPRSPQGQGRSEAPRVHNKYLITWGFTSTSFTAEELTANSSWTVTIDKNSTHMGNLNTGYLFGVGIASVPLNFKDLTGMNEKSLGIICSGGDIIFAKNSKQECLMQLPGLPVSVSVAVRMDQPNVMVFAYKISCTHWGDVLTGKHVVTDVLMKKKTYPVFTVSQRVKLLFPTFV</sequence>
<dbReference type="SUPFAM" id="SSF57845">
    <property type="entry name" value="B-box zinc-binding domain"/>
    <property type="match status" value="1"/>
</dbReference>
<dbReference type="InParanoid" id="A0A1S3JKB0"/>